<dbReference type="OMA" id="FSWVYWT"/>
<evidence type="ECO:0000256" key="8">
    <source>
        <dbReference type="ARBA" id="ARBA00044876"/>
    </source>
</evidence>
<feature type="transmembrane region" description="Helical" evidence="25">
    <location>
        <begin position="297"/>
        <end position="315"/>
    </location>
</feature>
<comment type="subunit">
    <text evidence="24">Homodimer. Interacts with lysosomal protein GLMP (via lumenal domain); the interaction starts while both proteins are still in the endoplasmic reticulum and is required for stabilization of MFSD1 in lysosomes but has no direct effect on its targeting to lysosomes or transporter activity.</text>
</comment>
<evidence type="ECO:0000256" key="2">
    <source>
        <dbReference type="ARBA" id="ARBA00008335"/>
    </source>
</evidence>
<keyword evidence="4 25" id="KW-0812">Transmembrane</keyword>
<dbReference type="AlphaFoldDB" id="A0A0S4IUS4"/>
<evidence type="ECO:0000256" key="17">
    <source>
        <dbReference type="ARBA" id="ARBA00044903"/>
    </source>
</evidence>
<evidence type="ECO:0000256" key="20">
    <source>
        <dbReference type="ARBA" id="ARBA00044924"/>
    </source>
</evidence>
<comment type="catalytic activity">
    <reaction evidence="11">
        <text>L-alpha-aminoacyl-L-histidine(out) = L-alpha-aminoacyl-L-histidine(in)</text>
        <dbReference type="Rhea" id="RHEA:79375"/>
        <dbReference type="ChEBI" id="CHEBI:229967"/>
    </reaction>
</comment>
<evidence type="ECO:0000313" key="28">
    <source>
        <dbReference type="Proteomes" id="UP000051952"/>
    </source>
</evidence>
<accession>A0A0S4IUS4</accession>
<dbReference type="InterPro" id="IPR011701">
    <property type="entry name" value="MFS"/>
</dbReference>
<comment type="catalytic activity">
    <reaction evidence="16">
        <text>L-lysyl-L-lysine(out) = L-lysyl-L-lysine(in)</text>
        <dbReference type="Rhea" id="RHEA:79403"/>
        <dbReference type="ChEBI" id="CHEBI:229956"/>
    </reaction>
</comment>
<feature type="transmembrane region" description="Helical" evidence="25">
    <location>
        <begin position="27"/>
        <end position="46"/>
    </location>
</feature>
<keyword evidence="5 25" id="KW-1133">Transmembrane helix</keyword>
<evidence type="ECO:0000259" key="26">
    <source>
        <dbReference type="PROSITE" id="PS50850"/>
    </source>
</evidence>
<evidence type="ECO:0000256" key="9">
    <source>
        <dbReference type="ARBA" id="ARBA00044878"/>
    </source>
</evidence>
<dbReference type="PROSITE" id="PS50850">
    <property type="entry name" value="MFS"/>
    <property type="match status" value="1"/>
</dbReference>
<keyword evidence="28" id="KW-1185">Reference proteome</keyword>
<evidence type="ECO:0000256" key="18">
    <source>
        <dbReference type="ARBA" id="ARBA00044912"/>
    </source>
</evidence>
<dbReference type="VEuPathDB" id="TriTrypDB:BSAL_69010"/>
<dbReference type="OrthoDB" id="424834at2759"/>
<feature type="transmembrane region" description="Helical" evidence="25">
    <location>
        <begin position="347"/>
        <end position="365"/>
    </location>
</feature>
<feature type="transmembrane region" description="Helical" evidence="25">
    <location>
        <begin position="169"/>
        <end position="189"/>
    </location>
</feature>
<feature type="transmembrane region" description="Helical" evidence="25">
    <location>
        <begin position="201"/>
        <end position="223"/>
    </location>
</feature>
<evidence type="ECO:0000256" key="6">
    <source>
        <dbReference type="ARBA" id="ARBA00023136"/>
    </source>
</evidence>
<dbReference type="GO" id="GO:0022857">
    <property type="term" value="F:transmembrane transporter activity"/>
    <property type="evidence" value="ECO:0007669"/>
    <property type="project" value="InterPro"/>
</dbReference>
<evidence type="ECO:0000256" key="4">
    <source>
        <dbReference type="ARBA" id="ARBA00022692"/>
    </source>
</evidence>
<feature type="domain" description="Major facilitator superfamily (MFS) profile" evidence="26">
    <location>
        <begin position="28"/>
        <end position="481"/>
    </location>
</feature>
<gene>
    <name evidence="27" type="ORF">BSAL_69010</name>
</gene>
<dbReference type="Pfam" id="PF07690">
    <property type="entry name" value="MFS_1"/>
    <property type="match status" value="1"/>
</dbReference>
<organism evidence="27 28">
    <name type="scientific">Bodo saltans</name>
    <name type="common">Flagellated protozoan</name>
    <dbReference type="NCBI Taxonomy" id="75058"/>
    <lineage>
        <taxon>Eukaryota</taxon>
        <taxon>Discoba</taxon>
        <taxon>Euglenozoa</taxon>
        <taxon>Kinetoplastea</taxon>
        <taxon>Metakinetoplastina</taxon>
        <taxon>Eubodonida</taxon>
        <taxon>Bodonidae</taxon>
        <taxon>Bodo</taxon>
    </lineage>
</organism>
<feature type="transmembrane region" description="Helical" evidence="25">
    <location>
        <begin position="377"/>
        <end position="398"/>
    </location>
</feature>
<comment type="catalytic activity">
    <reaction evidence="17">
        <text>L-arginyl-glycine(out) = L-arginyl-glycine(in)</text>
        <dbReference type="Rhea" id="RHEA:79391"/>
        <dbReference type="ChEBI" id="CHEBI:229955"/>
    </reaction>
</comment>
<comment type="catalytic activity">
    <reaction evidence="19">
        <text>L-alanyl-L-lysine(out) = L-alanyl-L-lysine(in)</text>
        <dbReference type="Rhea" id="RHEA:79415"/>
        <dbReference type="ChEBI" id="CHEBI:192470"/>
    </reaction>
</comment>
<comment type="catalytic activity">
    <reaction evidence="13">
        <text>L-alpha-aminoacyl-L-lysine(out) = L-alpha-aminoacyl-L-lysine(in)</text>
        <dbReference type="Rhea" id="RHEA:79383"/>
        <dbReference type="ChEBI" id="CHEBI:229966"/>
    </reaction>
</comment>
<dbReference type="PANTHER" id="PTHR23512:SF3">
    <property type="entry name" value="MAJOR FACILITATOR SUPERFAMILY DOMAIN-CONTAINING PROTEIN 1"/>
    <property type="match status" value="1"/>
</dbReference>
<evidence type="ECO:0000256" key="7">
    <source>
        <dbReference type="ARBA" id="ARBA00023228"/>
    </source>
</evidence>
<comment type="catalytic activity">
    <reaction evidence="10">
        <text>L-alpha-aminoacyl-L-arginine(out) = L-alpha-aminoacyl-L-arginine(in)</text>
        <dbReference type="Rhea" id="RHEA:79367"/>
        <dbReference type="ChEBI" id="CHEBI:229968"/>
    </reaction>
</comment>
<evidence type="ECO:0000256" key="10">
    <source>
        <dbReference type="ARBA" id="ARBA00044881"/>
    </source>
</evidence>
<evidence type="ECO:0000256" key="22">
    <source>
        <dbReference type="ARBA" id="ARBA00045018"/>
    </source>
</evidence>
<evidence type="ECO:0000256" key="19">
    <source>
        <dbReference type="ARBA" id="ARBA00044919"/>
    </source>
</evidence>
<evidence type="ECO:0000256" key="23">
    <source>
        <dbReference type="ARBA" id="ARBA00045709"/>
    </source>
</evidence>
<evidence type="ECO:0000256" key="21">
    <source>
        <dbReference type="ARBA" id="ARBA00044985"/>
    </source>
</evidence>
<comment type="catalytic activity">
    <reaction evidence="8">
        <text>L-lysyl-L-alanine(out) = L-lysyl-L-alanine(in)</text>
        <dbReference type="Rhea" id="RHEA:79399"/>
        <dbReference type="ChEBI" id="CHEBI:229954"/>
    </reaction>
</comment>
<dbReference type="InterPro" id="IPR020846">
    <property type="entry name" value="MFS_dom"/>
</dbReference>
<feature type="transmembrane region" description="Helical" evidence="25">
    <location>
        <begin position="80"/>
        <end position="99"/>
    </location>
</feature>
<dbReference type="PANTHER" id="PTHR23512">
    <property type="entry name" value="MAJOR FACILITATOR SUPERFAMILY DOMAIN-CONTAINING PROTEIN 1"/>
    <property type="match status" value="1"/>
</dbReference>
<comment type="catalytic activity">
    <reaction evidence="20">
        <text>L-lysyl-glycine(out) = L-lysyl-glycine(in)</text>
        <dbReference type="Rhea" id="RHEA:79407"/>
        <dbReference type="ChEBI" id="CHEBI:191202"/>
    </reaction>
</comment>
<dbReference type="InterPro" id="IPR036259">
    <property type="entry name" value="MFS_trans_sf"/>
</dbReference>
<comment type="catalytic activity">
    <reaction evidence="15">
        <text>L-arginyl-L-alpha-amino acid(out) = L-arginyl-L-alpha-amino acid(in)</text>
        <dbReference type="Rhea" id="RHEA:79371"/>
        <dbReference type="ChEBI" id="CHEBI:84315"/>
    </reaction>
</comment>
<feature type="transmembrane region" description="Helical" evidence="25">
    <location>
        <begin position="111"/>
        <end position="131"/>
    </location>
</feature>
<name>A0A0S4IUS4_BODSA</name>
<evidence type="ECO:0000256" key="12">
    <source>
        <dbReference type="ARBA" id="ARBA00044891"/>
    </source>
</evidence>
<comment type="subcellular location">
    <subcellularLocation>
        <location evidence="1">Lysosome membrane</location>
        <topology evidence="1">Multi-pass membrane protein</topology>
    </subcellularLocation>
</comment>
<dbReference type="Gene3D" id="1.20.1250.20">
    <property type="entry name" value="MFS general substrate transporter like domains"/>
    <property type="match status" value="2"/>
</dbReference>
<dbReference type="EMBL" id="CYKH01000484">
    <property type="protein sequence ID" value="CUG00045.1"/>
    <property type="molecule type" value="Genomic_DNA"/>
</dbReference>
<protein>
    <recommendedName>
        <fullName evidence="21">Lysosomal dipeptide transporter MFSD1</fullName>
    </recommendedName>
    <alternativeName>
        <fullName evidence="22">Major facilitator superfamily domain-containing protein 1</fullName>
    </alternativeName>
</protein>
<comment type="catalytic activity">
    <reaction evidence="9">
        <text>L-histidyl-glycine(out) = L-histidyl-glycine(in)</text>
        <dbReference type="Rhea" id="RHEA:79395"/>
        <dbReference type="ChEBI" id="CHEBI:229957"/>
    </reaction>
</comment>
<evidence type="ECO:0000256" key="11">
    <source>
        <dbReference type="ARBA" id="ARBA00044884"/>
    </source>
</evidence>
<evidence type="ECO:0000256" key="3">
    <source>
        <dbReference type="ARBA" id="ARBA00022448"/>
    </source>
</evidence>
<evidence type="ECO:0000256" key="15">
    <source>
        <dbReference type="ARBA" id="ARBA00044899"/>
    </source>
</evidence>
<reference evidence="28" key="1">
    <citation type="submission" date="2015-09" db="EMBL/GenBank/DDBJ databases">
        <authorList>
            <consortium name="Pathogen Informatics"/>
        </authorList>
    </citation>
    <scope>NUCLEOTIDE SEQUENCE [LARGE SCALE GENOMIC DNA]</scope>
    <source>
        <strain evidence="28">Lake Konstanz</strain>
    </source>
</reference>
<feature type="transmembrane region" description="Helical" evidence="25">
    <location>
        <begin position="322"/>
        <end position="341"/>
    </location>
</feature>
<feature type="transmembrane region" description="Helical" evidence="25">
    <location>
        <begin position="457"/>
        <end position="476"/>
    </location>
</feature>
<feature type="transmembrane region" description="Helical" evidence="25">
    <location>
        <begin position="137"/>
        <end position="157"/>
    </location>
</feature>
<evidence type="ECO:0000256" key="16">
    <source>
        <dbReference type="ARBA" id="ARBA00044900"/>
    </source>
</evidence>
<dbReference type="Proteomes" id="UP000051952">
    <property type="component" value="Unassembled WGS sequence"/>
</dbReference>
<comment type="catalytic activity">
    <reaction evidence="12">
        <text>L-lysyl-L-alpha-amino acid(out) = L-lysyl-L-alpha-amino acid(in)</text>
        <dbReference type="Rhea" id="RHEA:79387"/>
        <dbReference type="ChEBI" id="CHEBI:229965"/>
    </reaction>
</comment>
<evidence type="ECO:0000313" key="27">
    <source>
        <dbReference type="EMBL" id="CUG00045.1"/>
    </source>
</evidence>
<comment type="similarity">
    <text evidence="2">Belongs to the major facilitator superfamily.</text>
</comment>
<dbReference type="SUPFAM" id="SSF103473">
    <property type="entry name" value="MFS general substrate transporter"/>
    <property type="match status" value="1"/>
</dbReference>
<evidence type="ECO:0000256" key="5">
    <source>
        <dbReference type="ARBA" id="ARBA00022989"/>
    </source>
</evidence>
<evidence type="ECO:0000256" key="13">
    <source>
        <dbReference type="ARBA" id="ARBA00044893"/>
    </source>
</evidence>
<comment type="function">
    <text evidence="23">Lysosomal dipeptide uniporter that selectively exports lysine, arginine or histidine-containing dipeptides with a net positive charge from the lysosome lumen into the cytosol. Could play a role in a specific type of protein O-glycosylation indirectly regulating macrophages migration and tissue invasion. Also essential for liver homeostasis.</text>
</comment>
<dbReference type="InterPro" id="IPR052187">
    <property type="entry name" value="MFSD1"/>
</dbReference>
<keyword evidence="7" id="KW-0458">Lysosome</keyword>
<comment type="catalytic activity">
    <reaction evidence="18">
        <text>L-histidyl-L-alpha-amino acid(out) = L-histidyl-L-alpha-amino acid(in)</text>
        <dbReference type="Rhea" id="RHEA:79379"/>
        <dbReference type="ChEBI" id="CHEBI:229964"/>
    </reaction>
</comment>
<evidence type="ECO:0000256" key="14">
    <source>
        <dbReference type="ARBA" id="ARBA00044898"/>
    </source>
</evidence>
<dbReference type="GO" id="GO:0005765">
    <property type="term" value="C:lysosomal membrane"/>
    <property type="evidence" value="ECO:0007669"/>
    <property type="project" value="UniProtKB-SubCell"/>
</dbReference>
<keyword evidence="3" id="KW-0813">Transport</keyword>
<feature type="transmembrane region" description="Helical" evidence="25">
    <location>
        <begin position="257"/>
        <end position="277"/>
    </location>
</feature>
<proteinExistence type="inferred from homology"/>
<evidence type="ECO:0000256" key="25">
    <source>
        <dbReference type="SAM" id="Phobius"/>
    </source>
</evidence>
<sequence>MEDDNLKKPQAEEPFTMAVFVEEAKLLKWRVLIVACFLTFGSYYIYDFPGSIGTGPHNTIQKRFDDHFGKGYYSQEMNQVLYSVYSWPNTVLAIFGGLLIDKYLGLRRAMLLFTGLVFAGSAVFYVGVVAINYPLLIFARVLFGLGGESLSVAQSAFVARWFKGGRGMALAFGITISFSRVGSSFNFLFSPMIAKDKDINTAVMAGMLACCISLLACFVLIVADRYAVNVGYIKAEAHENSEDAMNLRDIFKLPKELWVICIICVFCYTSIFPFIGIGKNFFEVKYDYSGDEASRYISIYQFTSAGASPVVGALVDGIGRNTLWLILASSCFILTHLMFIVTSIPAAVMMATMGVFYSFLVSGLWPSVPWVVPENMVGFSYGVMTALQNAGLAIFPLITGAVLDHYMAATPAINGTNTTNGTNGSHSFMAFLEDANASESSSSGALPELEGYKMTEILFMISAGVSLAASILLLILDKRGSGVLTARAAERRALAAKAKESDPLLNHGDGDL</sequence>
<comment type="catalytic activity">
    <reaction evidence="14">
        <text>L-aspartyl-L-lysine(out) = L-aspartyl-L-lysine(in)</text>
        <dbReference type="Rhea" id="RHEA:79411"/>
        <dbReference type="ChEBI" id="CHEBI:229953"/>
    </reaction>
</comment>
<keyword evidence="6 25" id="KW-0472">Membrane</keyword>
<evidence type="ECO:0000256" key="24">
    <source>
        <dbReference type="ARBA" id="ARBA00046376"/>
    </source>
</evidence>
<evidence type="ECO:0000256" key="1">
    <source>
        <dbReference type="ARBA" id="ARBA00004155"/>
    </source>
</evidence>